<proteinExistence type="predicted"/>
<dbReference type="OrthoDB" id="2028350at2"/>
<reference evidence="3 4" key="1">
    <citation type="submission" date="2017-11" db="EMBL/GenBank/DDBJ databases">
        <title>Understudied soil microbes with underappreciated capabilities: Untangling the Clostridium saccharolyticum group.</title>
        <authorList>
            <person name="Leschine S."/>
        </authorList>
    </citation>
    <scope>NUCLEOTIDE SEQUENCE [LARGE SCALE GENOMIC DNA]</scope>
    <source>
        <strain evidence="3 4">18A</strain>
    </source>
</reference>
<evidence type="ECO:0008006" key="5">
    <source>
        <dbReference type="Google" id="ProtNLM"/>
    </source>
</evidence>
<dbReference type="Gene3D" id="2.10.270.10">
    <property type="entry name" value="Cholin Binding"/>
    <property type="match status" value="3"/>
</dbReference>
<dbReference type="AlphaFoldDB" id="A0A2M8Z7S4"/>
<protein>
    <recommendedName>
        <fullName evidence="5">Cell wall binding repeat protein</fullName>
    </recommendedName>
</protein>
<dbReference type="SUPFAM" id="SSF69360">
    <property type="entry name" value="Cell wall binding repeat"/>
    <property type="match status" value="1"/>
</dbReference>
<feature type="chain" id="PRO_5014857541" description="Cell wall binding repeat protein" evidence="2">
    <location>
        <begin position="29"/>
        <end position="550"/>
    </location>
</feature>
<evidence type="ECO:0000256" key="1">
    <source>
        <dbReference type="SAM" id="MobiDB-lite"/>
    </source>
</evidence>
<dbReference type="RefSeq" id="WP_100305880.1">
    <property type="nucleotide sequence ID" value="NZ_PGET01000001.1"/>
</dbReference>
<evidence type="ECO:0000313" key="3">
    <source>
        <dbReference type="EMBL" id="PJJ29498.1"/>
    </source>
</evidence>
<evidence type="ECO:0000313" key="4">
    <source>
        <dbReference type="Proteomes" id="UP000231092"/>
    </source>
</evidence>
<sequence>MKKRLCVLTIFALSVGFLTSSFHEDVYAAEGWKLENDEWSYLGSDDQPVTNVWKKSKDSWYYLSSEGTILKNCMFHLGNTSYFVDEDGKMVQNTWIWIDETKDPEGDFEEGWYYFGTDGKAYQRKGNSFKKKINGNTYLFNEDGLMLTGWIDENGNSINDSDDPFVEGVYYSGEDGVLFTEKWLDYGEIGYGTGGSELLSNMTDRYYSDYEKMWIYFDESSKKVYSKGENLKQKNIGGNAYGFDENGIMNPWWGKVATISNADKSNPTSSTSARFYSAYDGGKLLKNMWFWMYPSENLDETDYSDQECSWWHTDEKGEVYRNRIRNISGKNYAFDGIGRMKTGFVLFDGKSEFVAQYDVDDWSSEDFIDGSLYGIEKSDLYLFAPDELNDGSMQMGKEIKVELEDGVFTFGFSGNGKAYGNRNQLQKNDNRYYINGIRLEADEEYGYGVVEVRKNDETYYQVVDINGKIVKGDKKAVKDKEGGYLLIINDRFAAWVGDDEKPRWRTGTDGIGFYHYDKDNKENPYEGGLIAGYDTEPSTDELPPEERLNF</sequence>
<comment type="caution">
    <text evidence="3">The sequence shown here is derived from an EMBL/GenBank/DDBJ whole genome shotgun (WGS) entry which is preliminary data.</text>
</comment>
<dbReference type="Proteomes" id="UP000231092">
    <property type="component" value="Unassembled WGS sequence"/>
</dbReference>
<organism evidence="3 4">
    <name type="scientific">[Clostridium] celerecrescens 18A</name>
    <dbReference type="NCBI Taxonomy" id="1286362"/>
    <lineage>
        <taxon>Bacteria</taxon>
        <taxon>Bacillati</taxon>
        <taxon>Bacillota</taxon>
        <taxon>Clostridia</taxon>
        <taxon>Lachnospirales</taxon>
        <taxon>Lachnospiraceae</taxon>
        <taxon>Lacrimispora</taxon>
    </lineage>
</organism>
<accession>A0A2M8Z7S4</accession>
<evidence type="ECO:0000256" key="2">
    <source>
        <dbReference type="SAM" id="SignalP"/>
    </source>
</evidence>
<feature type="region of interest" description="Disordered" evidence="1">
    <location>
        <begin position="525"/>
        <end position="550"/>
    </location>
</feature>
<dbReference type="EMBL" id="PGET01000001">
    <property type="protein sequence ID" value="PJJ29498.1"/>
    <property type="molecule type" value="Genomic_DNA"/>
</dbReference>
<keyword evidence="2" id="KW-0732">Signal</keyword>
<gene>
    <name evidence="3" type="ORF">H171_3041</name>
</gene>
<feature type="signal peptide" evidence="2">
    <location>
        <begin position="1"/>
        <end position="28"/>
    </location>
</feature>
<name>A0A2M8Z7S4_9FIRM</name>